<evidence type="ECO:0000313" key="2">
    <source>
        <dbReference type="EMBL" id="WJZ95420.1"/>
    </source>
</evidence>
<evidence type="ECO:0000313" key="3">
    <source>
        <dbReference type="Proteomes" id="UP001227230"/>
    </source>
</evidence>
<feature type="domain" description="UPF0261" evidence="1">
    <location>
        <begin position="23"/>
        <end position="116"/>
    </location>
</feature>
<accession>A0ABY9CN45</accession>
<dbReference type="Gene3D" id="3.40.50.12030">
    <property type="entry name" value="Uncharacterised protein family UPF0261, NC domain"/>
    <property type="match status" value="1"/>
</dbReference>
<organism evidence="2 3">
    <name type="scientific">Vitis vinifera</name>
    <name type="common">Grape</name>
    <dbReference type="NCBI Taxonomy" id="29760"/>
    <lineage>
        <taxon>Eukaryota</taxon>
        <taxon>Viridiplantae</taxon>
        <taxon>Streptophyta</taxon>
        <taxon>Embryophyta</taxon>
        <taxon>Tracheophyta</taxon>
        <taxon>Spermatophyta</taxon>
        <taxon>Magnoliopsida</taxon>
        <taxon>eudicotyledons</taxon>
        <taxon>Gunneridae</taxon>
        <taxon>Pentapetalae</taxon>
        <taxon>rosids</taxon>
        <taxon>Vitales</taxon>
        <taxon>Vitaceae</taxon>
        <taxon>Viteae</taxon>
        <taxon>Vitis</taxon>
    </lineage>
</organism>
<gene>
    <name evidence="2" type="ORF">VitviT2T_014193</name>
</gene>
<dbReference type="EMBL" id="CP126656">
    <property type="protein sequence ID" value="WJZ95420.1"/>
    <property type="molecule type" value="Genomic_DNA"/>
</dbReference>
<evidence type="ECO:0000259" key="1">
    <source>
        <dbReference type="Pfam" id="PF23189"/>
    </source>
</evidence>
<dbReference type="InterPro" id="IPR051353">
    <property type="entry name" value="Tobamovirus_resist_UPF0261"/>
</dbReference>
<dbReference type="Proteomes" id="UP001227230">
    <property type="component" value="Chromosome 9"/>
</dbReference>
<name>A0ABY9CN45_VITVI</name>
<reference evidence="2 3" key="1">
    <citation type="journal article" date="2023" name="Hortic Res">
        <title>The complete reference genome for grapevine (Vitis vinifera L.) genetics and breeding.</title>
        <authorList>
            <person name="Shi X."/>
            <person name="Cao S."/>
            <person name="Wang X."/>
            <person name="Huang S."/>
            <person name="Wang Y."/>
            <person name="Liu Z."/>
            <person name="Liu W."/>
            <person name="Leng X."/>
            <person name="Peng Y."/>
            <person name="Wang N."/>
            <person name="Wang Y."/>
            <person name="Ma Z."/>
            <person name="Xu X."/>
            <person name="Zhang F."/>
            <person name="Xue H."/>
            <person name="Zhong H."/>
            <person name="Wang Y."/>
            <person name="Zhang K."/>
            <person name="Velt A."/>
            <person name="Avia K."/>
            <person name="Holtgrawe D."/>
            <person name="Grimplet J."/>
            <person name="Matus J.T."/>
            <person name="Ware D."/>
            <person name="Wu X."/>
            <person name="Wang H."/>
            <person name="Liu C."/>
            <person name="Fang Y."/>
            <person name="Rustenholz C."/>
            <person name="Cheng Z."/>
            <person name="Xiao H."/>
            <person name="Zhou Y."/>
        </authorList>
    </citation>
    <scope>NUCLEOTIDE SEQUENCE [LARGE SCALE GENOMIC DNA]</scope>
    <source>
        <strain evidence="3">cv. Pinot noir / PN40024</strain>
        <tissue evidence="2">Leaf</tissue>
    </source>
</reference>
<proteinExistence type="predicted"/>
<dbReference type="Pfam" id="PF23189">
    <property type="entry name" value="UPF0261_C"/>
    <property type="match status" value="1"/>
</dbReference>
<sequence>MSNLISQVYKRQLIKLHVYMLSKEEGYETLIFHTTGIGGRAMEDLIRRGFIQCVLDITTTEVADYVVGGVMACDNSHLDVMIENKIPLVVSVGALDMVNFEAKTTIPSHLLKRNIHS</sequence>
<dbReference type="InterPro" id="IPR056778">
    <property type="entry name" value="UPF0261_C"/>
</dbReference>
<keyword evidence="3" id="KW-1185">Reference proteome</keyword>
<dbReference type="PANTHER" id="PTHR31862">
    <property type="entry name" value="UPF0261 DOMAIN PROTEIN (AFU_ORTHOLOGUE AFUA_1G10120)"/>
    <property type="match status" value="1"/>
</dbReference>
<protein>
    <recommendedName>
        <fullName evidence="1">UPF0261 domain-containing protein</fullName>
    </recommendedName>
</protein>
<dbReference type="PANTHER" id="PTHR31862:SF1">
    <property type="entry name" value="UPF0261 DOMAIN PROTEIN (AFU_ORTHOLOGUE AFUA_1G10120)"/>
    <property type="match status" value="1"/>
</dbReference>